<feature type="non-terminal residue" evidence="2">
    <location>
        <position position="265"/>
    </location>
</feature>
<keyword evidence="3" id="KW-1185">Reference proteome</keyword>
<dbReference type="Proteomes" id="UP000537522">
    <property type="component" value="Unassembled WGS sequence"/>
</dbReference>
<feature type="transmembrane region" description="Helical" evidence="1">
    <location>
        <begin position="247"/>
        <end position="264"/>
    </location>
</feature>
<keyword evidence="1" id="KW-0472">Membrane</keyword>
<comment type="caution">
    <text evidence="2">The sequence shown here is derived from an EMBL/GenBank/DDBJ whole genome shotgun (WGS) entry which is preliminary data.</text>
</comment>
<dbReference type="InterPro" id="IPR005166">
    <property type="entry name" value="RSV_p95_env"/>
</dbReference>
<dbReference type="Gene3D" id="1.10.287.210">
    <property type="match status" value="1"/>
</dbReference>
<evidence type="ECO:0000256" key="1">
    <source>
        <dbReference type="SAM" id="Phobius"/>
    </source>
</evidence>
<evidence type="ECO:0000313" key="2">
    <source>
        <dbReference type="EMBL" id="NXK52684.1"/>
    </source>
</evidence>
<keyword evidence="1" id="KW-0812">Transmembrane</keyword>
<dbReference type="PANTHER" id="PTHR10424">
    <property type="entry name" value="VIRAL ENVELOPE PROTEIN"/>
    <property type="match status" value="1"/>
</dbReference>
<dbReference type="SUPFAM" id="SSF58069">
    <property type="entry name" value="Virus ectodomain"/>
    <property type="match status" value="1"/>
</dbReference>
<name>A0A7L0K6V2_CHATO</name>
<organism evidence="2 3">
    <name type="scientific">Chauna torquata</name>
    <name type="common">Southern screamer</name>
    <dbReference type="NCBI Taxonomy" id="30388"/>
    <lineage>
        <taxon>Eukaryota</taxon>
        <taxon>Metazoa</taxon>
        <taxon>Chordata</taxon>
        <taxon>Craniata</taxon>
        <taxon>Vertebrata</taxon>
        <taxon>Euteleostomi</taxon>
        <taxon>Archelosauria</taxon>
        <taxon>Archosauria</taxon>
        <taxon>Dinosauria</taxon>
        <taxon>Saurischia</taxon>
        <taxon>Theropoda</taxon>
        <taxon>Coelurosauria</taxon>
        <taxon>Aves</taxon>
        <taxon>Neognathae</taxon>
        <taxon>Galloanserae</taxon>
        <taxon>Anseriformes</taxon>
        <taxon>Anhimidae</taxon>
        <taxon>Chauna</taxon>
    </lineage>
</organism>
<proteinExistence type="predicted"/>
<dbReference type="EMBL" id="VXAL01013440">
    <property type="protein sequence ID" value="NXK52684.1"/>
    <property type="molecule type" value="Genomic_DNA"/>
</dbReference>
<dbReference type="Pfam" id="PF00429">
    <property type="entry name" value="TLV_coat"/>
    <property type="match status" value="1"/>
</dbReference>
<dbReference type="InterPro" id="IPR018154">
    <property type="entry name" value="TLV/ENV_coat_polyprotein"/>
</dbReference>
<accession>A0A7L0K6V2</accession>
<feature type="non-terminal residue" evidence="2">
    <location>
        <position position="1"/>
    </location>
</feature>
<dbReference type="AlphaFoldDB" id="A0A7L0K6V2"/>
<gene>
    <name evidence="2" type="primary">Ervpablb1</name>
    <name evidence="2" type="ORF">CHATOR_R14870</name>
</gene>
<evidence type="ECO:0000313" key="3">
    <source>
        <dbReference type="Proteomes" id="UP000537522"/>
    </source>
</evidence>
<reference evidence="2 3" key="1">
    <citation type="submission" date="2019-09" db="EMBL/GenBank/DDBJ databases">
        <title>Bird 10,000 Genomes (B10K) Project - Family phase.</title>
        <authorList>
            <person name="Zhang G."/>
        </authorList>
    </citation>
    <scope>NUCLEOTIDE SEQUENCE [LARGE SCALE GENOMIC DNA]</scope>
    <source>
        <strain evidence="2">B10K-DU-011-36</strain>
        <tissue evidence="2">Muscle</tissue>
    </source>
</reference>
<protein>
    <submittedName>
        <fullName evidence="2">ERB1 protein</fullName>
    </submittedName>
</protein>
<sequence length="265" mass="28783">TSSGPYDYQKKGDYCGTNITSTQGLGAYGAEVKPGNKSVWNNGTAKALPPDTFLICGDRAWQGIPANSIRGPCYLGKLTMFTPNVVQLRNITQLSKRKKRALFTADCNDNVELLSIAARTALSIFVPGAAAADAVNNLEKFACWAEKQANATTEVLEEMLLDQNSLRHALLQNRAAIDFLLLAQGHGCEDFEGTCCMNLSNHSESIHKSIQTLKDGMLKLRVQADDDWVGGWFGSIPAWIRGLAKEGLRLLVIIIIIAIAACIII</sequence>
<dbReference type="Pfam" id="PF03708">
    <property type="entry name" value="Avian_gp85"/>
    <property type="match status" value="1"/>
</dbReference>
<keyword evidence="1" id="KW-1133">Transmembrane helix</keyword>